<accession>A0AAW2G2P5</accession>
<dbReference type="Proteomes" id="UP001430953">
    <property type="component" value="Unassembled WGS sequence"/>
</dbReference>
<evidence type="ECO:0000256" key="1">
    <source>
        <dbReference type="SAM" id="SignalP"/>
    </source>
</evidence>
<evidence type="ECO:0000313" key="3">
    <source>
        <dbReference type="Proteomes" id="UP001430953"/>
    </source>
</evidence>
<comment type="caution">
    <text evidence="2">The sequence shown here is derived from an EMBL/GenBank/DDBJ whole genome shotgun (WGS) entry which is preliminary data.</text>
</comment>
<organism evidence="2 3">
    <name type="scientific">Cardiocondyla obscurior</name>
    <dbReference type="NCBI Taxonomy" id="286306"/>
    <lineage>
        <taxon>Eukaryota</taxon>
        <taxon>Metazoa</taxon>
        <taxon>Ecdysozoa</taxon>
        <taxon>Arthropoda</taxon>
        <taxon>Hexapoda</taxon>
        <taxon>Insecta</taxon>
        <taxon>Pterygota</taxon>
        <taxon>Neoptera</taxon>
        <taxon>Endopterygota</taxon>
        <taxon>Hymenoptera</taxon>
        <taxon>Apocrita</taxon>
        <taxon>Aculeata</taxon>
        <taxon>Formicoidea</taxon>
        <taxon>Formicidae</taxon>
        <taxon>Myrmicinae</taxon>
        <taxon>Cardiocondyla</taxon>
    </lineage>
</organism>
<keyword evidence="3" id="KW-1185">Reference proteome</keyword>
<reference evidence="2 3" key="1">
    <citation type="submission" date="2023-03" db="EMBL/GenBank/DDBJ databases">
        <title>High recombination rates correlate with genetic variation in Cardiocondyla obscurior ants.</title>
        <authorList>
            <person name="Errbii M."/>
        </authorList>
    </citation>
    <scope>NUCLEOTIDE SEQUENCE [LARGE SCALE GENOMIC DNA]</scope>
    <source>
        <strain evidence="2">Alpha-2009</strain>
        <tissue evidence="2">Whole body</tissue>
    </source>
</reference>
<sequence length="80" mass="9054">MIFSTLMIGCALVHCNANNGSEVRRATIFLNHKSNFHYKYYAVVRNRTVIFCNDIPAPLTSKNFYHSGVSVKIRPHAIIA</sequence>
<keyword evidence="1" id="KW-0732">Signal</keyword>
<protein>
    <submittedName>
        <fullName evidence="2">Uncharacterized protein</fullName>
    </submittedName>
</protein>
<name>A0AAW2G2P5_9HYME</name>
<proteinExistence type="predicted"/>
<feature type="chain" id="PRO_5043419029" evidence="1">
    <location>
        <begin position="18"/>
        <end position="80"/>
    </location>
</feature>
<dbReference type="AlphaFoldDB" id="A0AAW2G2P5"/>
<gene>
    <name evidence="2" type="ORF">PUN28_008439</name>
</gene>
<dbReference type="EMBL" id="JADYXP020000007">
    <property type="protein sequence ID" value="KAL0120757.1"/>
    <property type="molecule type" value="Genomic_DNA"/>
</dbReference>
<evidence type="ECO:0000313" key="2">
    <source>
        <dbReference type="EMBL" id="KAL0120757.1"/>
    </source>
</evidence>
<feature type="signal peptide" evidence="1">
    <location>
        <begin position="1"/>
        <end position="17"/>
    </location>
</feature>